<dbReference type="OrthoDB" id="372018at2157"/>
<evidence type="ECO:0000256" key="3">
    <source>
        <dbReference type="ARBA" id="ARBA00011738"/>
    </source>
</evidence>
<keyword evidence="6" id="KW-0663">Pyridoxal phosphate</keyword>
<dbReference type="InterPro" id="IPR015421">
    <property type="entry name" value="PyrdxlP-dep_Trfase_major"/>
</dbReference>
<protein>
    <submittedName>
        <fullName evidence="8">Aminotransferase</fullName>
    </submittedName>
</protein>
<dbReference type="InterPro" id="IPR015424">
    <property type="entry name" value="PyrdxlP-dep_Trfase"/>
</dbReference>
<dbReference type="GO" id="GO:0030170">
    <property type="term" value="F:pyridoxal phosphate binding"/>
    <property type="evidence" value="ECO:0007669"/>
    <property type="project" value="InterPro"/>
</dbReference>
<evidence type="ECO:0000259" key="7">
    <source>
        <dbReference type="Pfam" id="PF00155"/>
    </source>
</evidence>
<dbReference type="RefSeq" id="WP_084340007.1">
    <property type="nucleotide sequence ID" value="NZ_CP006965.1"/>
</dbReference>
<accession>W0I1J9</accession>
<dbReference type="GeneID" id="24906209"/>
<dbReference type="Pfam" id="PF00155">
    <property type="entry name" value="Aminotran_1_2"/>
    <property type="match status" value="1"/>
</dbReference>
<dbReference type="InterPro" id="IPR050859">
    <property type="entry name" value="Class-I_PLP-dep_aminotransf"/>
</dbReference>
<dbReference type="AlphaFoldDB" id="W0I1J9"/>
<dbReference type="GO" id="GO:1901605">
    <property type="term" value="P:alpha-amino acid metabolic process"/>
    <property type="evidence" value="ECO:0007669"/>
    <property type="project" value="TreeGrafter"/>
</dbReference>
<dbReference type="SUPFAM" id="SSF53383">
    <property type="entry name" value="PLP-dependent transferases"/>
    <property type="match status" value="1"/>
</dbReference>
<organism evidence="8 9">
    <name type="scientific">Thermococcus paralvinellae</name>
    <dbReference type="NCBI Taxonomy" id="582419"/>
    <lineage>
        <taxon>Archaea</taxon>
        <taxon>Methanobacteriati</taxon>
        <taxon>Methanobacteriota</taxon>
        <taxon>Thermococci</taxon>
        <taxon>Thermococcales</taxon>
        <taxon>Thermococcaceae</taxon>
        <taxon>Thermococcus</taxon>
    </lineage>
</organism>
<dbReference type="STRING" id="582419.TES1_0495"/>
<feature type="domain" description="Aminotransferase class I/classII large" evidence="7">
    <location>
        <begin position="26"/>
        <end position="369"/>
    </location>
</feature>
<dbReference type="CDD" id="cd00609">
    <property type="entry name" value="AAT_like"/>
    <property type="match status" value="1"/>
</dbReference>
<reference evidence="8 9" key="1">
    <citation type="journal article" date="2014" name="Int. J. Syst. Evol. Microbiol.">
        <title>Thermococcus paralvinellae sp. nov. and Thermococcus cleftensis sp. nov. of hyperthermophilic heterotrophs from deep-sea hydrothermal vents.</title>
        <authorList>
            <person name="Hensley S.A."/>
            <person name="Jung J.H."/>
            <person name="Park C.S."/>
            <person name="Holden J.F."/>
        </authorList>
    </citation>
    <scope>NUCLEOTIDE SEQUENCE [LARGE SCALE GENOMIC DNA]</scope>
    <source>
        <strain evidence="8 9">ES1</strain>
    </source>
</reference>
<comment type="cofactor">
    <cofactor evidence="1">
        <name>pyridoxal 5'-phosphate</name>
        <dbReference type="ChEBI" id="CHEBI:597326"/>
    </cofactor>
</comment>
<dbReference type="EMBL" id="CP006965">
    <property type="protein sequence ID" value="AHF79889.1"/>
    <property type="molecule type" value="Genomic_DNA"/>
</dbReference>
<dbReference type="PANTHER" id="PTHR42790">
    <property type="entry name" value="AMINOTRANSFERASE"/>
    <property type="match status" value="1"/>
</dbReference>
<evidence type="ECO:0000256" key="6">
    <source>
        <dbReference type="ARBA" id="ARBA00022898"/>
    </source>
</evidence>
<keyword evidence="4 8" id="KW-0032">Aminotransferase</keyword>
<dbReference type="Gene3D" id="3.90.1150.10">
    <property type="entry name" value="Aspartate Aminotransferase, domain 1"/>
    <property type="match status" value="1"/>
</dbReference>
<dbReference type="Proteomes" id="UP000019027">
    <property type="component" value="Chromosome"/>
</dbReference>
<keyword evidence="9" id="KW-1185">Reference proteome</keyword>
<dbReference type="HOGENOM" id="CLU_017584_0_6_2"/>
<dbReference type="FunFam" id="3.40.640.10:FF:000053">
    <property type="entry name" value="Aminotransferase, class I"/>
    <property type="match status" value="1"/>
</dbReference>
<dbReference type="KEGG" id="ths:TES1_0495"/>
<evidence type="ECO:0000313" key="9">
    <source>
        <dbReference type="Proteomes" id="UP000019027"/>
    </source>
</evidence>
<evidence type="ECO:0000313" key="8">
    <source>
        <dbReference type="EMBL" id="AHF79889.1"/>
    </source>
</evidence>
<dbReference type="Gene3D" id="3.40.640.10">
    <property type="entry name" value="Type I PLP-dependent aspartate aminotransferase-like (Major domain)"/>
    <property type="match status" value="1"/>
</dbReference>
<dbReference type="InterPro" id="IPR004839">
    <property type="entry name" value="Aminotransferase_I/II_large"/>
</dbReference>
<dbReference type="InterPro" id="IPR015422">
    <property type="entry name" value="PyrdxlP-dep_Trfase_small"/>
</dbReference>
<gene>
    <name evidence="8" type="ORF">TES1_0495</name>
</gene>
<sequence length="388" mass="44099">MFSQRILDIDMSEVKRVVSLIKGGNVISFAGGVPSKELFPLKELREAFLEVGEIADVFQYGSTLGFEGLREELLKHLKESQEIHAKLEEIMITHGSQQGIDIIGRVLVDPGDIIVVEAPTYFVALNTFQVYEARFLQVGLDEEGLKTEELESLLRKGEKIKLVYTIPTFQNPSGVTMGEERRKHLVELAEDFDFIIVEDNPYGELRYSGSPVKAIKHFDKSGRVINLGTFSKIFVPGFRLAWLIASEELMEKLEVGKLTTDVCSNTVGQYVTWAFMRKGLLKKHIQRLIEFYRPKRDAMLEALDEFMPENVSWTKPDGGMFIWLTIDDNVDTKEMLEDAVKRGVAYVPGKVFYTLRGGENQMRLNFTFESVERIREGVKILAKLISIS</sequence>
<dbReference type="GO" id="GO:0008483">
    <property type="term" value="F:transaminase activity"/>
    <property type="evidence" value="ECO:0007669"/>
    <property type="project" value="UniProtKB-KW"/>
</dbReference>
<proteinExistence type="inferred from homology"/>
<comment type="subunit">
    <text evidence="3">Homodimer.</text>
</comment>
<evidence type="ECO:0000256" key="4">
    <source>
        <dbReference type="ARBA" id="ARBA00022576"/>
    </source>
</evidence>
<dbReference type="PANTHER" id="PTHR42790:SF19">
    <property type="entry name" value="KYNURENINE_ALPHA-AMINOADIPATE AMINOTRANSFERASE, MITOCHONDRIAL"/>
    <property type="match status" value="1"/>
</dbReference>
<name>W0I1J9_9EURY</name>
<evidence type="ECO:0000256" key="2">
    <source>
        <dbReference type="ARBA" id="ARBA00007441"/>
    </source>
</evidence>
<keyword evidence="5 8" id="KW-0808">Transferase</keyword>
<evidence type="ECO:0000256" key="1">
    <source>
        <dbReference type="ARBA" id="ARBA00001933"/>
    </source>
</evidence>
<comment type="similarity">
    <text evidence="2">Belongs to the class-I pyridoxal-phosphate-dependent aminotransferase family.</text>
</comment>
<evidence type="ECO:0000256" key="5">
    <source>
        <dbReference type="ARBA" id="ARBA00022679"/>
    </source>
</evidence>